<comment type="caution">
    <text evidence="2">The sequence shown here is derived from an EMBL/GenBank/DDBJ whole genome shotgun (WGS) entry which is preliminary data.</text>
</comment>
<organism evidence="2 3">
    <name type="scientific">Pleuronectes platessa</name>
    <name type="common">European plaice</name>
    <dbReference type="NCBI Taxonomy" id="8262"/>
    <lineage>
        <taxon>Eukaryota</taxon>
        <taxon>Metazoa</taxon>
        <taxon>Chordata</taxon>
        <taxon>Craniata</taxon>
        <taxon>Vertebrata</taxon>
        <taxon>Euteleostomi</taxon>
        <taxon>Actinopterygii</taxon>
        <taxon>Neopterygii</taxon>
        <taxon>Teleostei</taxon>
        <taxon>Neoteleostei</taxon>
        <taxon>Acanthomorphata</taxon>
        <taxon>Carangaria</taxon>
        <taxon>Pleuronectiformes</taxon>
        <taxon>Pleuronectoidei</taxon>
        <taxon>Pleuronectidae</taxon>
        <taxon>Pleuronectes</taxon>
    </lineage>
</organism>
<feature type="compositionally biased region" description="Polar residues" evidence="1">
    <location>
        <begin position="127"/>
        <end position="140"/>
    </location>
</feature>
<accession>A0A9N7VHE4</accession>
<protein>
    <submittedName>
        <fullName evidence="2">Uncharacterized protein</fullName>
    </submittedName>
</protein>
<name>A0A9N7VHE4_PLEPL</name>
<evidence type="ECO:0000313" key="3">
    <source>
        <dbReference type="Proteomes" id="UP001153269"/>
    </source>
</evidence>
<proteinExistence type="predicted"/>
<dbReference type="Proteomes" id="UP001153269">
    <property type="component" value="Unassembled WGS sequence"/>
</dbReference>
<dbReference type="AlphaFoldDB" id="A0A9N7VHE4"/>
<dbReference type="EMBL" id="CADEAL010004146">
    <property type="protein sequence ID" value="CAB1452842.1"/>
    <property type="molecule type" value="Genomic_DNA"/>
</dbReference>
<keyword evidence="3" id="KW-1185">Reference proteome</keyword>
<reference evidence="2" key="1">
    <citation type="submission" date="2020-03" db="EMBL/GenBank/DDBJ databases">
        <authorList>
            <person name="Weist P."/>
        </authorList>
    </citation>
    <scope>NUCLEOTIDE SEQUENCE</scope>
</reference>
<evidence type="ECO:0000256" key="1">
    <source>
        <dbReference type="SAM" id="MobiDB-lite"/>
    </source>
</evidence>
<evidence type="ECO:0000313" key="2">
    <source>
        <dbReference type="EMBL" id="CAB1452842.1"/>
    </source>
</evidence>
<feature type="region of interest" description="Disordered" evidence="1">
    <location>
        <begin position="123"/>
        <end position="154"/>
    </location>
</feature>
<gene>
    <name evidence="2" type="ORF">PLEPLA_LOCUS40592</name>
</gene>
<sequence>MRQTLLLAGGGNRCTGLRLPFVPGCQSGFLGAAAFHLTGSLAPPHPCDAQLSVTACLPVSPPSCQPSGPKPQNHLPSAWLPSSPARITGLLFHCRPQQSYRSPGALAHSGIVSAPRGIARWEARQLHTGSEGSDSSVVETRTTRGRTSRPLPSH</sequence>